<dbReference type="PANTHER" id="PTHR15688">
    <property type="entry name" value="KINETOCHORE-ASSOCIATED PROTEIN 1"/>
    <property type="match status" value="1"/>
</dbReference>
<protein>
    <recommendedName>
        <fullName evidence="8">RZZ complex subunit KNTC1/ROD C-terminal domain-containing protein</fullName>
    </recommendedName>
</protein>
<dbReference type="InterPro" id="IPR052802">
    <property type="entry name" value="KNTC1"/>
</dbReference>
<dbReference type="Gene3D" id="2.130.10.10">
    <property type="entry name" value="YVTN repeat-like/Quinoprotein amine dehydrogenase"/>
    <property type="match status" value="1"/>
</dbReference>
<feature type="domain" description="KNTC1 N-terminal" evidence="2">
    <location>
        <begin position="20"/>
        <end position="404"/>
    </location>
</feature>
<dbReference type="InterPro" id="IPR015943">
    <property type="entry name" value="WD40/YVTN_repeat-like_dom_sf"/>
</dbReference>
<evidence type="ECO:0000259" key="3">
    <source>
        <dbReference type="Pfam" id="PF24515"/>
    </source>
</evidence>
<dbReference type="InterPro" id="IPR055403">
    <property type="entry name" value="ARM_KNTC1_1st"/>
</dbReference>
<evidence type="ECO:0000259" key="4">
    <source>
        <dbReference type="Pfam" id="PF24516"/>
    </source>
</evidence>
<dbReference type="GO" id="GO:0005828">
    <property type="term" value="C:kinetochore microtubule"/>
    <property type="evidence" value="ECO:0007669"/>
    <property type="project" value="TreeGrafter"/>
</dbReference>
<evidence type="ECO:0000259" key="1">
    <source>
        <dbReference type="Pfam" id="PF10493"/>
    </source>
</evidence>
<dbReference type="Pfam" id="PF24515">
    <property type="entry name" value="ARM_KNTC1_3rd"/>
    <property type="match status" value="1"/>
</dbReference>
<dbReference type="GO" id="GO:1903394">
    <property type="term" value="P:protein localization to kinetochore involved in kinetochore assembly"/>
    <property type="evidence" value="ECO:0007669"/>
    <property type="project" value="TreeGrafter"/>
</dbReference>
<evidence type="ECO:0000313" key="6">
    <source>
        <dbReference type="EnsemblMetazoa" id="CLYHEMP016433.1"/>
    </source>
</evidence>
<dbReference type="EnsemblMetazoa" id="CLYHEMT016433.1">
    <property type="protein sequence ID" value="CLYHEMP016433.1"/>
    <property type="gene ID" value="CLYHEMG016433"/>
</dbReference>
<dbReference type="GO" id="GO:1990423">
    <property type="term" value="C:RZZ complex"/>
    <property type="evidence" value="ECO:0007669"/>
    <property type="project" value="TreeGrafter"/>
</dbReference>
<feature type="domain" description="RZZ complex subunit KNTC1/ROD C-terminal" evidence="1">
    <location>
        <begin position="1622"/>
        <end position="2146"/>
    </location>
</feature>
<evidence type="ECO:0000259" key="5">
    <source>
        <dbReference type="Pfam" id="PF24520"/>
    </source>
</evidence>
<accession>A0A7M5X2B4</accession>
<keyword evidence="7" id="KW-1185">Reference proteome</keyword>
<dbReference type="Pfam" id="PF24516">
    <property type="entry name" value="ARM_KNTC1_2nd"/>
    <property type="match status" value="1"/>
</dbReference>
<dbReference type="Pfam" id="PF10493">
    <property type="entry name" value="Rod_C"/>
    <property type="match status" value="1"/>
</dbReference>
<dbReference type="InterPro" id="IPR055402">
    <property type="entry name" value="KNTC1_N"/>
</dbReference>
<dbReference type="GO" id="GO:0000070">
    <property type="term" value="P:mitotic sister chromatid segregation"/>
    <property type="evidence" value="ECO:0007669"/>
    <property type="project" value="TreeGrafter"/>
</dbReference>
<dbReference type="Proteomes" id="UP000594262">
    <property type="component" value="Unplaced"/>
</dbReference>
<dbReference type="GO" id="GO:0031267">
    <property type="term" value="F:small GTPase binding"/>
    <property type="evidence" value="ECO:0007669"/>
    <property type="project" value="TreeGrafter"/>
</dbReference>
<evidence type="ECO:0000259" key="2">
    <source>
        <dbReference type="Pfam" id="PF24506"/>
    </source>
</evidence>
<dbReference type="RefSeq" id="XP_066911018.1">
    <property type="nucleotide sequence ID" value="XM_067054917.1"/>
</dbReference>
<organism evidence="6 7">
    <name type="scientific">Clytia hemisphaerica</name>
    <dbReference type="NCBI Taxonomy" id="252671"/>
    <lineage>
        <taxon>Eukaryota</taxon>
        <taxon>Metazoa</taxon>
        <taxon>Cnidaria</taxon>
        <taxon>Hydrozoa</taxon>
        <taxon>Hydroidolina</taxon>
        <taxon>Leptothecata</taxon>
        <taxon>Obeliida</taxon>
        <taxon>Clytiidae</taxon>
        <taxon>Clytia</taxon>
    </lineage>
</organism>
<reference evidence="6" key="1">
    <citation type="submission" date="2021-01" db="UniProtKB">
        <authorList>
            <consortium name="EnsemblMetazoa"/>
        </authorList>
    </citation>
    <scope>IDENTIFICATION</scope>
</reference>
<feature type="domain" description="KNTC1 first ARM-repeats" evidence="5">
    <location>
        <begin position="413"/>
        <end position="657"/>
    </location>
</feature>
<dbReference type="PANTHER" id="PTHR15688:SF1">
    <property type="entry name" value="KINETOCHORE-ASSOCIATED PROTEIN 1"/>
    <property type="match status" value="1"/>
</dbReference>
<dbReference type="SUPFAM" id="SSF101908">
    <property type="entry name" value="Putative isomerase YbhE"/>
    <property type="match status" value="1"/>
</dbReference>
<dbReference type="OrthoDB" id="343783at2759"/>
<dbReference type="InterPro" id="IPR055404">
    <property type="entry name" value="ARM_KNTC1_2nd"/>
</dbReference>
<dbReference type="InterPro" id="IPR019527">
    <property type="entry name" value="RZZ-complex_KNTC1/ROD_C"/>
</dbReference>
<dbReference type="GO" id="GO:0007094">
    <property type="term" value="P:mitotic spindle assembly checkpoint signaling"/>
    <property type="evidence" value="ECO:0007669"/>
    <property type="project" value="TreeGrafter"/>
</dbReference>
<proteinExistence type="predicted"/>
<sequence>MGWNNIEVSCGFGGGEETARFGPRQESGSSLYQIDTVACINNVDTNTFGSPNFLCHASNSQMAVAVEKNVLVFNDTFSQHICTFVADSVVDAASWSPDSQFLAFVNRQGSLSLAHIESKQVLFSKSLVDPVERSKKCFISIEFFPQGNGFHEVVVVTASGLGFRFQNIDLNGLAKAVEGRDKNAAQTIQANIKLIPFGLNEVHDEVNSAFYHKDEVGVMAFFTSLGDSVMSEWNLYEDSILLNDMIEKSDGDVGFKKVLVTPDEQYLVVLDSKKRLSLWSRFSFIYLTTWDESPVEDFKLFITNTLHSQDNGTSKSVEETKIVLLTSPDSEKKSKLVVLSLPHFHHVYSLKLSHCVGLAEMPSNQDSIIILEGVESEDDLDDSMDDHWKTSGNITTIRIRSLMEAIPQNRFSRILHKKKFDEAEEFARMFGLDLQLVHKVRSVDILDRLSPWGNEPPSTQHLYEDMIVELKACLDKIEDMEHIVNCCLTAQLPTLNATSDLLNYARQKVNFGERKFTKSSNLLQELLDGINRLVTFEVAYGSHMFSGPVWNSFLTTSLLDEVIKSFSEAKISSAIIIWRRHQSEFESKFTIPKLEQILHAIPKCAPSRKLIPWLRQDFVPFVLTIMPDGQSILADWLESTARRLEFFEKESWPDNALDLAEVMYTAFSNVSQSTQDRGVATPMQFSTKICKLSIPYFVDDIKNAEDQNETMEQVEEVNLASSMKKLGNLVKSLREVKSLHYEYNCKLSLAQFTSEDTKAIAFKLLDRIAAAELIPQTMRKYVKPYVLKNNLKLDQVLFEYVSNIVEMNAQLAAIWEPKIIAIINEIEKKQVRCDATLKLMYKASRPWTQEVEKLVMSELQKNPDNLKLNRQFQFAQLCKMLAGYGIRDSNLADLSRIEAILKHMFNTDNSSALEDALKICHYYSSLTTHYVYSMRIKFWIISGKLSECCDLLRQLPMCEVKKVVQYIVTWVDNTIMWPPFDDEDKQSQMQLTEAAVFLLSSIASRDKDFKSDALNYIRKLKNISRLQTEFGIFISITVYNLKDQSMEILRNYYRQPEKYETSNKHSKNSKKYRILRLSELLGLSIYEVEDIIVDLLKEDKNLQEIFERLRTIVESIDGSKYLHVNQQQVKLIWKMLYILLTTSGATNKFDWVKNIDQMHAFASIGLSLCDEDQLADYTTFCKLVRIISNIASQCETTDFQEDTSRSDGLLYKWIEDHYKDDSLVLPSNEIFPVIQKMFKLFIQDENPQNLTYNSCRLLGKGLSFDPEGIQKGSSGFHIVQASQLLHALVNILQENNQHQLSLVALVLGATSCGHHASTLQMGIPLILTNEKEQKEVEVGETLLKTSQVILTRAASIISEKCTQLARTVMSHRIVDNDMALCYLQSLPTQQGKDILSSLEEKYKQKFVRAQSILKIAVNYGMLRYDRQFQRQCKERGECALWGRKLQMLHVDVGSNMRYDLHQNAQAVESILQSLIKHPNIDLQSITTFCDSFGYDDELAILNYVEYQLTNTRGKALDYYQENIDKAIPMLSNISKLQSILKSNIQKKISPFDYERLTFIFKKLLEISEEESLKLICYENLQLLEMLSMYERTSEPSDWGVEENFFMAENNDDDEMMFDQQEVPDIFKKRLPFHQLTKRGKHIIAAEMTSEKNTFKLSPIIAKLNMNKDQLFAKSIQNIATKELALVKSTSKNFDFSLVENIFNHLENYILMMSVGRWLAKQLPKGPEKAKVVKRIVDRIAQILKNNTETDPNTVEELKKSYYAFVSNHRLVSTESFLIEHGVTDEKFFAMCKEPIRLIYELYYEFGDKVTFETGRLTGVPDIHALAKKIAEMNDIVLETELSKFVFKWLTYKRTLTDEDDDCPGSSMGTKANKQEILMENEKNLRRVIFTLASEYNSAVVRYLIDFDLKNSNVSSYTKMTCIRAFQVLFTLVDSQVIQKETQKDMALIYEKIVSLIYLSELEKLHVSYNEETFKKCNKEGLVKGLWRNHSHEAQGIRIIADICLDYKIFDPQLWNSLLMKLHHFNMIPYLTHALVHLSGVPALREIPSLVNMWKTVITAPFNSVSSPLTAEEEKNCLYAANLLTRCPVNMDVGLEEIANLLKSNGLYTNAMYCMKLVPDRTKREKSIQLLIEEAGIEGLLSKVKQSRDQGVSDSQLDGVEEEIFNYVNENNLFVALHGTPYFERLVGHLVRSRKINNLLIKIISAGRLNDAIDLVGHYVNEHPSSATAKLIQSSDMDMRQGLLVYLQNEGLLNDVKPYITSLFTTTDASFNLSSASSDLSSPLMSSSFVK</sequence>
<dbReference type="Pfam" id="PF24506">
    <property type="entry name" value="KNTC1_N"/>
    <property type="match status" value="1"/>
</dbReference>
<dbReference type="Pfam" id="PF24520">
    <property type="entry name" value="ARM_KNTC1_1st"/>
    <property type="match status" value="1"/>
</dbReference>
<dbReference type="InterPro" id="IPR019374">
    <property type="entry name" value="Ribosomal_mS22"/>
</dbReference>
<evidence type="ECO:0000313" key="7">
    <source>
        <dbReference type="Proteomes" id="UP000594262"/>
    </source>
</evidence>
<dbReference type="InterPro" id="IPR055405">
    <property type="entry name" value="ARM_KNTC1_3rd"/>
</dbReference>
<dbReference type="GeneID" id="136798324"/>
<feature type="domain" description="KNTC1 third ARM-repeats" evidence="3">
    <location>
        <begin position="1359"/>
        <end position="1561"/>
    </location>
</feature>
<evidence type="ECO:0008006" key="8">
    <source>
        <dbReference type="Google" id="ProtNLM"/>
    </source>
</evidence>
<feature type="domain" description="KNTC1 second ARM-repeats" evidence="4">
    <location>
        <begin position="797"/>
        <end position="955"/>
    </location>
</feature>
<name>A0A7M5X2B4_9CNID</name>
<dbReference type="GO" id="GO:0005737">
    <property type="term" value="C:cytoplasm"/>
    <property type="evidence" value="ECO:0007669"/>
    <property type="project" value="TreeGrafter"/>
</dbReference>
<dbReference type="Pfam" id="PF10245">
    <property type="entry name" value="MRP-S22"/>
    <property type="match status" value="1"/>
</dbReference>